<dbReference type="SUPFAM" id="SSF103473">
    <property type="entry name" value="MFS general substrate transporter"/>
    <property type="match status" value="1"/>
</dbReference>
<feature type="transmembrane region" description="Helical" evidence="1">
    <location>
        <begin position="175"/>
        <end position="193"/>
    </location>
</feature>
<feature type="transmembrane region" description="Helical" evidence="1">
    <location>
        <begin position="12"/>
        <end position="31"/>
    </location>
</feature>
<keyword evidence="1" id="KW-0472">Membrane</keyword>
<dbReference type="InterPro" id="IPR036259">
    <property type="entry name" value="MFS_trans_sf"/>
</dbReference>
<feature type="transmembrane region" description="Helical" evidence="1">
    <location>
        <begin position="286"/>
        <end position="303"/>
    </location>
</feature>
<reference evidence="2" key="1">
    <citation type="submission" date="2023-02" db="EMBL/GenBank/DDBJ databases">
        <title>Description of Roseinatronobacter alkalisoli sp. nov., an alkaliphilic bacerium isolated from soda soil.</title>
        <authorList>
            <person name="Wei W."/>
        </authorList>
    </citation>
    <scope>NUCLEOTIDE SEQUENCE</scope>
    <source>
        <strain evidence="2">HJB301</strain>
    </source>
</reference>
<evidence type="ECO:0000313" key="2">
    <source>
        <dbReference type="EMBL" id="MDD7971392.1"/>
    </source>
</evidence>
<dbReference type="Pfam" id="PF13347">
    <property type="entry name" value="MFS_2"/>
    <property type="match status" value="1"/>
</dbReference>
<protein>
    <submittedName>
        <fullName evidence="2">MFS transporter</fullName>
    </submittedName>
</protein>
<feature type="transmembrane region" description="Helical" evidence="1">
    <location>
        <begin position="105"/>
        <end position="130"/>
    </location>
</feature>
<feature type="transmembrane region" description="Helical" evidence="1">
    <location>
        <begin position="151"/>
        <end position="169"/>
    </location>
</feature>
<keyword evidence="1" id="KW-1133">Transmembrane helix</keyword>
<dbReference type="RefSeq" id="WP_274352076.1">
    <property type="nucleotide sequence ID" value="NZ_JAQZSM010000007.1"/>
</dbReference>
<feature type="transmembrane region" description="Helical" evidence="1">
    <location>
        <begin position="81"/>
        <end position="99"/>
    </location>
</feature>
<dbReference type="Gene3D" id="1.20.1250.20">
    <property type="entry name" value="MFS general substrate transporter like domains"/>
    <property type="match status" value="1"/>
</dbReference>
<name>A0ABT5T8E1_9RHOB</name>
<sequence>MSAIARDGAPALWGYGLFGGLLAMAGLPIYIHAPKFYVDEYTVSLAALGTVLFVLRGLDFVQDPALGWLAARLRRTRAQAVAIAGMLMVLAMLALFAIPPAFAPILWFALSLTVLFSAYSFLTICFYATGTARGAELGAGGHVRLAGWRETGALLGVCVAAAAPVTLAGVLAQPFAGFALGFVGVAALALWVMRAEWTRYAAPVADAATPRLRDIVADATARRLLLIALVNALPVAITSTLFLFYAETVLQAAGWEGPLLILLFLSAAATAPLWARLAQQFGARRVLMAGMGLAACSFVFVLMLGPGDIALFALICVVSGAGIGADLTLLPALFARRMAELSPEAAQGFGLWAFVTKATLALAALIVFPALDLAGFSAGGANPDSAILALMLLYAALPSVLKLLALVLLARTPLTENRA</sequence>
<dbReference type="Proteomes" id="UP001431784">
    <property type="component" value="Unassembled WGS sequence"/>
</dbReference>
<accession>A0ABT5T8E1</accession>
<feature type="transmembrane region" description="Helical" evidence="1">
    <location>
        <begin position="309"/>
        <end position="330"/>
    </location>
</feature>
<proteinExistence type="predicted"/>
<dbReference type="EMBL" id="JAQZSM010000007">
    <property type="protein sequence ID" value="MDD7971392.1"/>
    <property type="molecule type" value="Genomic_DNA"/>
</dbReference>
<keyword evidence="3" id="KW-1185">Reference proteome</keyword>
<evidence type="ECO:0000313" key="3">
    <source>
        <dbReference type="Proteomes" id="UP001431784"/>
    </source>
</evidence>
<gene>
    <name evidence="2" type="ORF">PUT78_09770</name>
</gene>
<feature type="transmembrane region" description="Helical" evidence="1">
    <location>
        <begin position="386"/>
        <end position="410"/>
    </location>
</feature>
<keyword evidence="1" id="KW-0812">Transmembrane</keyword>
<feature type="transmembrane region" description="Helical" evidence="1">
    <location>
        <begin position="351"/>
        <end position="371"/>
    </location>
</feature>
<organism evidence="2 3">
    <name type="scientific">Roseinatronobacter alkalisoli</name>
    <dbReference type="NCBI Taxonomy" id="3028235"/>
    <lineage>
        <taxon>Bacteria</taxon>
        <taxon>Pseudomonadati</taxon>
        <taxon>Pseudomonadota</taxon>
        <taxon>Alphaproteobacteria</taxon>
        <taxon>Rhodobacterales</taxon>
        <taxon>Paracoccaceae</taxon>
        <taxon>Roseinatronobacter</taxon>
    </lineage>
</organism>
<comment type="caution">
    <text evidence="2">The sequence shown here is derived from an EMBL/GenBank/DDBJ whole genome shotgun (WGS) entry which is preliminary data.</text>
</comment>
<evidence type="ECO:0000256" key="1">
    <source>
        <dbReference type="SAM" id="Phobius"/>
    </source>
</evidence>
<feature type="transmembrane region" description="Helical" evidence="1">
    <location>
        <begin position="257"/>
        <end position="274"/>
    </location>
</feature>
<feature type="transmembrane region" description="Helical" evidence="1">
    <location>
        <begin position="43"/>
        <end position="61"/>
    </location>
</feature>
<feature type="transmembrane region" description="Helical" evidence="1">
    <location>
        <begin position="224"/>
        <end position="245"/>
    </location>
</feature>